<name>A0A812UVV5_9DINO</name>
<accession>A0A812UVV5</accession>
<dbReference type="OrthoDB" id="438096at2759"/>
<gene>
    <name evidence="1" type="ORF">SNAT2548_LOCUS34228</name>
</gene>
<organism evidence="1 2">
    <name type="scientific">Symbiodinium natans</name>
    <dbReference type="NCBI Taxonomy" id="878477"/>
    <lineage>
        <taxon>Eukaryota</taxon>
        <taxon>Sar</taxon>
        <taxon>Alveolata</taxon>
        <taxon>Dinophyceae</taxon>
        <taxon>Suessiales</taxon>
        <taxon>Symbiodiniaceae</taxon>
        <taxon>Symbiodinium</taxon>
    </lineage>
</organism>
<dbReference type="AlphaFoldDB" id="A0A812UVV5"/>
<keyword evidence="2" id="KW-1185">Reference proteome</keyword>
<protein>
    <submittedName>
        <fullName evidence="1">Uncharacterized protein</fullName>
    </submittedName>
</protein>
<proteinExistence type="predicted"/>
<dbReference type="Proteomes" id="UP000604046">
    <property type="component" value="Unassembled WGS sequence"/>
</dbReference>
<dbReference type="EMBL" id="CAJNDS010002799">
    <property type="protein sequence ID" value="CAE7601743.1"/>
    <property type="molecule type" value="Genomic_DNA"/>
</dbReference>
<evidence type="ECO:0000313" key="2">
    <source>
        <dbReference type="Proteomes" id="UP000604046"/>
    </source>
</evidence>
<sequence>MVGMWASVSIVGMHRHGTLVRSRLLPRSETFVTPKLRGEAAATMAAAMVGVAASVAAPNPAVAEVPKFSFFGLGGGIQSDIYNQNDNPINPYSQFSEIGSDNVYQARKPDEVDRRKKDLAAALTRFENTDVYIKTKQAQQLKSNLLEAANMRQDLIYFSGAEGSPAYQKARDFSQKIATLGVDGEQKQWGLAAQDFAAATKILKEWKDVAKF</sequence>
<comment type="caution">
    <text evidence="1">The sequence shown here is derived from an EMBL/GenBank/DDBJ whole genome shotgun (WGS) entry which is preliminary data.</text>
</comment>
<evidence type="ECO:0000313" key="1">
    <source>
        <dbReference type="EMBL" id="CAE7601743.1"/>
    </source>
</evidence>
<reference evidence="1" key="1">
    <citation type="submission" date="2021-02" db="EMBL/GenBank/DDBJ databases">
        <authorList>
            <person name="Dougan E. K."/>
            <person name="Rhodes N."/>
            <person name="Thang M."/>
            <person name="Chan C."/>
        </authorList>
    </citation>
    <scope>NUCLEOTIDE SEQUENCE</scope>
</reference>